<evidence type="ECO:0000256" key="2">
    <source>
        <dbReference type="ARBA" id="ARBA00022692"/>
    </source>
</evidence>
<sequence length="454" mass="50253">MKMKSVVTNDISYPLLPKFISTKNAKDYKTFPVVLVDEDDSSHSGLVFNVTTSIIGGGIMSIPATLQVLGIAPALMLIVIVAILSEISVDFLLRFTVKKTTYAGLMGESFGLAGSFALQICILITNLGCLIIYLIVIGDVLSGTGGKLEHGRNVHMGILREWFGNHWWNSRNFSMLFITIFVMLPLVLLKRIESLRYTSAVSVFLAVVFVSITMAMAIFSFWEGKQTTTRLLPDKDSSFSKLFTAVPIIVTAFTFQPNVHPIRAELSKPSDMTSAIRISLVICVAIYSIVGISGYQLFGDSTMSDILSNFDENFSSTTKTWILTHIIRLSYAIHIMLVFPILNFSLRVNVDELFFPRPKWPALSTHPIRFVSITCFLLLIVYVAAVVIPNIWYFFQFIGSTTSLCLALIFPSAIVLRDYHGVATRRDKVLAVLMITIAVVASSIAISSNVISLI</sequence>
<organism evidence="8 9">
    <name type="scientific">Papaver atlanticum</name>
    <dbReference type="NCBI Taxonomy" id="357466"/>
    <lineage>
        <taxon>Eukaryota</taxon>
        <taxon>Viridiplantae</taxon>
        <taxon>Streptophyta</taxon>
        <taxon>Embryophyta</taxon>
        <taxon>Tracheophyta</taxon>
        <taxon>Spermatophyta</taxon>
        <taxon>Magnoliopsida</taxon>
        <taxon>Ranunculales</taxon>
        <taxon>Papaveraceae</taxon>
        <taxon>Papaveroideae</taxon>
        <taxon>Papaver</taxon>
    </lineage>
</organism>
<evidence type="ECO:0000256" key="5">
    <source>
        <dbReference type="ARBA" id="ARBA00023136"/>
    </source>
</evidence>
<dbReference type="GO" id="GO:0031090">
    <property type="term" value="C:organelle membrane"/>
    <property type="evidence" value="ECO:0007669"/>
    <property type="project" value="UniProtKB-ARBA"/>
</dbReference>
<feature type="transmembrane region" description="Helical" evidence="6">
    <location>
        <begin position="394"/>
        <end position="417"/>
    </location>
</feature>
<evidence type="ECO:0000313" key="9">
    <source>
        <dbReference type="Proteomes" id="UP001202328"/>
    </source>
</evidence>
<dbReference type="Proteomes" id="UP001202328">
    <property type="component" value="Unassembled WGS sequence"/>
</dbReference>
<comment type="subcellular location">
    <subcellularLocation>
        <location evidence="1">Membrane</location>
        <topology evidence="1">Multi-pass membrane protein</topology>
    </subcellularLocation>
</comment>
<evidence type="ECO:0000256" key="4">
    <source>
        <dbReference type="ARBA" id="ARBA00022989"/>
    </source>
</evidence>
<gene>
    <name evidence="8" type="ORF">MKW98_008944</name>
</gene>
<dbReference type="PANTHER" id="PTHR22950">
    <property type="entry name" value="AMINO ACID TRANSPORTER"/>
    <property type="match status" value="1"/>
</dbReference>
<dbReference type="GO" id="GO:0015179">
    <property type="term" value="F:L-amino acid transmembrane transporter activity"/>
    <property type="evidence" value="ECO:0007669"/>
    <property type="project" value="TreeGrafter"/>
</dbReference>
<keyword evidence="4 6" id="KW-1133">Transmembrane helix</keyword>
<feature type="transmembrane region" description="Helical" evidence="6">
    <location>
        <begin position="280"/>
        <end position="298"/>
    </location>
</feature>
<keyword evidence="3" id="KW-0813">Transport</keyword>
<feature type="transmembrane region" description="Helical" evidence="6">
    <location>
        <begin position="201"/>
        <end position="222"/>
    </location>
</feature>
<dbReference type="EMBL" id="JAJJMB010010406">
    <property type="protein sequence ID" value="KAI3908996.1"/>
    <property type="molecule type" value="Genomic_DNA"/>
</dbReference>
<accession>A0AAD4SJP3</accession>
<comment type="caution">
    <text evidence="8">The sequence shown here is derived from an EMBL/GenBank/DDBJ whole genome shotgun (WGS) entry which is preliminary data.</text>
</comment>
<keyword evidence="9" id="KW-1185">Reference proteome</keyword>
<keyword evidence="3" id="KW-0029">Amino-acid transport</keyword>
<evidence type="ECO:0000259" key="7">
    <source>
        <dbReference type="Pfam" id="PF01490"/>
    </source>
</evidence>
<feature type="transmembrane region" description="Helical" evidence="6">
    <location>
        <begin position="326"/>
        <end position="346"/>
    </location>
</feature>
<feature type="transmembrane region" description="Helical" evidence="6">
    <location>
        <begin position="68"/>
        <end position="89"/>
    </location>
</feature>
<keyword evidence="5 6" id="KW-0472">Membrane</keyword>
<evidence type="ECO:0000256" key="6">
    <source>
        <dbReference type="SAM" id="Phobius"/>
    </source>
</evidence>
<dbReference type="AlphaFoldDB" id="A0AAD4SJP3"/>
<protein>
    <recommendedName>
        <fullName evidence="7">Amino acid transporter transmembrane domain-containing protein</fullName>
    </recommendedName>
</protein>
<feature type="transmembrane region" description="Helical" evidence="6">
    <location>
        <begin position="367"/>
        <end position="388"/>
    </location>
</feature>
<reference evidence="8" key="1">
    <citation type="submission" date="2022-04" db="EMBL/GenBank/DDBJ databases">
        <title>A functionally conserved STORR gene fusion in Papaver species that diverged 16.8 million years ago.</title>
        <authorList>
            <person name="Catania T."/>
        </authorList>
    </citation>
    <scope>NUCLEOTIDE SEQUENCE</scope>
    <source>
        <strain evidence="8">S-188037</strain>
    </source>
</reference>
<proteinExistence type="predicted"/>
<evidence type="ECO:0000256" key="3">
    <source>
        <dbReference type="ARBA" id="ARBA00022970"/>
    </source>
</evidence>
<feature type="transmembrane region" description="Helical" evidence="6">
    <location>
        <begin position="429"/>
        <end position="451"/>
    </location>
</feature>
<feature type="transmembrane region" description="Helical" evidence="6">
    <location>
        <begin position="110"/>
        <end position="136"/>
    </location>
</feature>
<dbReference type="PANTHER" id="PTHR22950:SF323">
    <property type="entry name" value="AMINO ACID TRANSPORTER AVT6C"/>
    <property type="match status" value="1"/>
</dbReference>
<evidence type="ECO:0000313" key="8">
    <source>
        <dbReference type="EMBL" id="KAI3908996.1"/>
    </source>
</evidence>
<evidence type="ECO:0000256" key="1">
    <source>
        <dbReference type="ARBA" id="ARBA00004141"/>
    </source>
</evidence>
<feature type="transmembrane region" description="Helical" evidence="6">
    <location>
        <begin position="172"/>
        <end position="189"/>
    </location>
</feature>
<feature type="domain" description="Amino acid transporter transmembrane" evidence="7">
    <location>
        <begin position="46"/>
        <end position="446"/>
    </location>
</feature>
<dbReference type="Pfam" id="PF01490">
    <property type="entry name" value="Aa_trans"/>
    <property type="match status" value="1"/>
</dbReference>
<name>A0AAD4SJP3_9MAGN</name>
<dbReference type="InterPro" id="IPR013057">
    <property type="entry name" value="AA_transpt_TM"/>
</dbReference>
<keyword evidence="2 6" id="KW-0812">Transmembrane</keyword>
<feature type="transmembrane region" description="Helical" evidence="6">
    <location>
        <begin position="242"/>
        <end position="259"/>
    </location>
</feature>